<dbReference type="InterPro" id="IPR017804">
    <property type="entry name" value="MeTrfase_EgtD-like"/>
</dbReference>
<reference evidence="4" key="1">
    <citation type="journal article" date="2022" name="ISME J.">
        <title>Identification of active gaseous-alkane degraders at natural gas seeps.</title>
        <authorList>
            <person name="Farhan Ul Haque M."/>
            <person name="Hernandez M."/>
            <person name="Crombie A.T."/>
            <person name="Murrell J.C."/>
        </authorList>
    </citation>
    <scope>NUCLEOTIDE SEQUENCE</scope>
    <source>
        <strain evidence="4">PC2</strain>
    </source>
</reference>
<feature type="domain" description="Histidine-specific methyltransferase SAM-dependent" evidence="3">
    <location>
        <begin position="16"/>
        <end position="313"/>
    </location>
</feature>
<dbReference type="EC" id="2.1.1.44" evidence="4"/>
<dbReference type="Pfam" id="PF10017">
    <property type="entry name" value="Methyltransf_33"/>
    <property type="match status" value="1"/>
</dbReference>
<evidence type="ECO:0000256" key="1">
    <source>
        <dbReference type="ARBA" id="ARBA00022603"/>
    </source>
</evidence>
<dbReference type="InterPro" id="IPR029063">
    <property type="entry name" value="SAM-dependent_MTases_sf"/>
</dbReference>
<evidence type="ECO:0000256" key="2">
    <source>
        <dbReference type="ARBA" id="ARBA00022679"/>
    </source>
</evidence>
<dbReference type="Proteomes" id="UP001139104">
    <property type="component" value="Unassembled WGS sequence"/>
</dbReference>
<dbReference type="PIRSF" id="PIRSF018005">
    <property type="entry name" value="UCP018005"/>
    <property type="match status" value="1"/>
</dbReference>
<comment type="caution">
    <text evidence="4">The sequence shown here is derived from an EMBL/GenBank/DDBJ whole genome shotgun (WGS) entry which is preliminary data.</text>
</comment>
<gene>
    <name evidence="4" type="primary">egtD</name>
    <name evidence="4" type="ORF">K2U94_18785</name>
</gene>
<evidence type="ECO:0000313" key="4">
    <source>
        <dbReference type="EMBL" id="MCI4684786.1"/>
    </source>
</evidence>
<accession>A0ABS9ZBK2</accession>
<protein>
    <submittedName>
        <fullName evidence="4">L-histidine N(Alpha)-methyltransferase</fullName>
        <ecNumber evidence="4">2.1.1.44</ecNumber>
    </submittedName>
</protein>
<dbReference type="GO" id="GO:0052706">
    <property type="term" value="F:L-histidine N(alpha)-methyltransferase activity"/>
    <property type="evidence" value="ECO:0007669"/>
    <property type="project" value="UniProtKB-EC"/>
</dbReference>
<evidence type="ECO:0000259" key="3">
    <source>
        <dbReference type="Pfam" id="PF10017"/>
    </source>
</evidence>
<dbReference type="PANTHER" id="PTHR43397:SF1">
    <property type="entry name" value="ERGOTHIONEINE BIOSYNTHESIS PROTEIN 1"/>
    <property type="match status" value="1"/>
</dbReference>
<dbReference type="NCBIfam" id="TIGR03438">
    <property type="entry name" value="egtD_ergothio"/>
    <property type="match status" value="1"/>
</dbReference>
<dbReference type="SUPFAM" id="SSF53335">
    <property type="entry name" value="S-adenosyl-L-methionine-dependent methyltransferases"/>
    <property type="match status" value="1"/>
</dbReference>
<evidence type="ECO:0000313" key="5">
    <source>
        <dbReference type="Proteomes" id="UP001139104"/>
    </source>
</evidence>
<dbReference type="InterPro" id="IPR019257">
    <property type="entry name" value="MeTrfase_dom"/>
</dbReference>
<dbReference type="InterPro" id="IPR051128">
    <property type="entry name" value="EgtD_Methyltrsf_superfamily"/>
</dbReference>
<name>A0ABS9ZBK2_9HYPH</name>
<dbReference type="RefSeq" id="WP_243068665.1">
    <property type="nucleotide sequence ID" value="NZ_JAIVFK010000036.1"/>
</dbReference>
<keyword evidence="5" id="KW-1185">Reference proteome</keyword>
<sequence>MMTDADVRTHWDEAFHAAVVAGLSRPQKTIPCCWLYDARGSDLFNAITRLDEYYPTRAETEILARHAGEIAQFCGEGALLLEYGAGAGVKTEILIAALAAPRLYVPIDIAGDVLARTARRIEARFPGLKTFPIVADFNHDFDLPDNLPPGPRIAFFPGSTIGNLNRREAAAFLSRLRRHVAGRGKAIVGIDLKKDLATLLNAYDDAQGVTAAFNLNLLARINRELDGAFPLDRFAHEARWNEAESAVEMHLVSLDSRVVPVSGQYFAFRAGETIHTESSRKYDPADFAALATSAGWRTARTWRDREGRFSVIGLDAVS</sequence>
<dbReference type="EMBL" id="JAIVFP010000001">
    <property type="protein sequence ID" value="MCI4684786.1"/>
    <property type="molecule type" value="Genomic_DNA"/>
</dbReference>
<dbReference type="GO" id="GO:0032259">
    <property type="term" value="P:methylation"/>
    <property type="evidence" value="ECO:0007669"/>
    <property type="project" value="UniProtKB-KW"/>
</dbReference>
<dbReference type="PANTHER" id="PTHR43397">
    <property type="entry name" value="ERGOTHIONEINE BIOSYNTHESIS PROTEIN 1"/>
    <property type="match status" value="1"/>
</dbReference>
<dbReference type="Gene3D" id="3.40.50.150">
    <property type="entry name" value="Vaccinia Virus protein VP39"/>
    <property type="match status" value="1"/>
</dbReference>
<keyword evidence="2 4" id="KW-0808">Transferase</keyword>
<organism evidence="4 5">
    <name type="scientific">Candidatus Rhodoblastus alkanivorans</name>
    <dbReference type="NCBI Taxonomy" id="2954117"/>
    <lineage>
        <taxon>Bacteria</taxon>
        <taxon>Pseudomonadati</taxon>
        <taxon>Pseudomonadota</taxon>
        <taxon>Alphaproteobacteria</taxon>
        <taxon>Hyphomicrobiales</taxon>
        <taxon>Rhodoblastaceae</taxon>
        <taxon>Rhodoblastus</taxon>
    </lineage>
</organism>
<proteinExistence type="predicted"/>
<keyword evidence="1 4" id="KW-0489">Methyltransferase</keyword>
<dbReference type="InterPro" id="IPR035094">
    <property type="entry name" value="EgtD"/>
</dbReference>